<feature type="region of interest" description="Disordered" evidence="4">
    <location>
        <begin position="752"/>
        <end position="773"/>
    </location>
</feature>
<dbReference type="PROSITE" id="PS50222">
    <property type="entry name" value="EF_HAND_2"/>
    <property type="match status" value="1"/>
</dbReference>
<proteinExistence type="predicted"/>
<dbReference type="InterPro" id="IPR018247">
    <property type="entry name" value="EF_Hand_1_Ca_BS"/>
</dbReference>
<dbReference type="OrthoDB" id="5586at2759"/>
<evidence type="ECO:0000256" key="1">
    <source>
        <dbReference type="ARBA" id="ARBA00022723"/>
    </source>
</evidence>
<dbReference type="InterPro" id="IPR041534">
    <property type="entry name" value="EF-hand_13"/>
</dbReference>
<evidence type="ECO:0000256" key="2">
    <source>
        <dbReference type="ARBA" id="ARBA00022737"/>
    </source>
</evidence>
<dbReference type="GO" id="GO:0019888">
    <property type="term" value="F:protein phosphatase regulator activity"/>
    <property type="evidence" value="ECO:0007669"/>
    <property type="project" value="TreeGrafter"/>
</dbReference>
<feature type="domain" description="EF-hand" evidence="5">
    <location>
        <begin position="615"/>
        <end position="650"/>
    </location>
</feature>
<dbReference type="GO" id="GO:0000159">
    <property type="term" value="C:protein phosphatase type 2A complex"/>
    <property type="evidence" value="ECO:0007669"/>
    <property type="project" value="TreeGrafter"/>
</dbReference>
<feature type="compositionally biased region" description="Acidic residues" evidence="4">
    <location>
        <begin position="764"/>
        <end position="773"/>
    </location>
</feature>
<accession>A0A834ZG36</accession>
<dbReference type="Proteomes" id="UP000655225">
    <property type="component" value="Unassembled WGS sequence"/>
</dbReference>
<dbReference type="FunFam" id="1.10.238.220:FF:000003">
    <property type="entry name" value="Phosphoprotein phosphatase 2A regulatory subunit"/>
    <property type="match status" value="1"/>
</dbReference>
<dbReference type="EMBL" id="JABCRI010000008">
    <property type="protein sequence ID" value="KAF8401932.1"/>
    <property type="molecule type" value="Genomic_DNA"/>
</dbReference>
<dbReference type="Pfam" id="PF13499">
    <property type="entry name" value="EF-hand_7"/>
    <property type="match status" value="1"/>
</dbReference>
<dbReference type="Gene3D" id="1.10.238.230">
    <property type="match status" value="1"/>
</dbReference>
<feature type="region of interest" description="Disordered" evidence="4">
    <location>
        <begin position="311"/>
        <end position="340"/>
    </location>
</feature>
<keyword evidence="3" id="KW-0106">Calcium</keyword>
<name>A0A834ZG36_TETSI</name>
<dbReference type="FunFam" id="1.10.238.230:FF:000002">
    <property type="entry name" value="Serine/threonine protein phosphatase 2A regulatory subunit B''alpha"/>
    <property type="match status" value="1"/>
</dbReference>
<dbReference type="Gene3D" id="1.10.238.10">
    <property type="entry name" value="EF-hand"/>
    <property type="match status" value="1"/>
</dbReference>
<protein>
    <recommendedName>
        <fullName evidence="5">EF-hand domain-containing protein</fullName>
    </recommendedName>
</protein>
<dbReference type="SUPFAM" id="SSF47473">
    <property type="entry name" value="EF-hand"/>
    <property type="match status" value="2"/>
</dbReference>
<evidence type="ECO:0000256" key="3">
    <source>
        <dbReference type="ARBA" id="ARBA00022837"/>
    </source>
</evidence>
<keyword evidence="2" id="KW-0677">Repeat</keyword>
<dbReference type="InterPro" id="IPR011992">
    <property type="entry name" value="EF-hand-dom_pair"/>
</dbReference>
<organism evidence="6 7">
    <name type="scientific">Tetracentron sinense</name>
    <name type="common">Spur-leaf</name>
    <dbReference type="NCBI Taxonomy" id="13715"/>
    <lineage>
        <taxon>Eukaryota</taxon>
        <taxon>Viridiplantae</taxon>
        <taxon>Streptophyta</taxon>
        <taxon>Embryophyta</taxon>
        <taxon>Tracheophyta</taxon>
        <taxon>Spermatophyta</taxon>
        <taxon>Magnoliopsida</taxon>
        <taxon>Trochodendrales</taxon>
        <taxon>Trochodendraceae</taxon>
        <taxon>Tetracentron</taxon>
    </lineage>
</organism>
<dbReference type="PANTHER" id="PTHR14095">
    <property type="entry name" value="PHOSPHATASE 2A REGULATORY SUBUNIT-RELATED"/>
    <property type="match status" value="1"/>
</dbReference>
<dbReference type="PROSITE" id="PS00018">
    <property type="entry name" value="EF_HAND_1"/>
    <property type="match status" value="1"/>
</dbReference>
<evidence type="ECO:0000256" key="4">
    <source>
        <dbReference type="SAM" id="MobiDB-lite"/>
    </source>
</evidence>
<dbReference type="FunFam" id="1.10.238.10:FF:000067">
    <property type="entry name" value="serine/threonine protein phosphatase 2A regulatory subunit B''beta-like"/>
    <property type="match status" value="1"/>
</dbReference>
<dbReference type="Gene3D" id="1.10.238.220">
    <property type="match status" value="1"/>
</dbReference>
<dbReference type="InterPro" id="IPR002048">
    <property type="entry name" value="EF_hand_dom"/>
</dbReference>
<keyword evidence="7" id="KW-1185">Reference proteome</keyword>
<evidence type="ECO:0000313" key="6">
    <source>
        <dbReference type="EMBL" id="KAF8401932.1"/>
    </source>
</evidence>
<dbReference type="AlphaFoldDB" id="A0A834ZG36"/>
<dbReference type="OMA" id="PQFYFEN"/>
<dbReference type="Pfam" id="PF17958">
    <property type="entry name" value="EF-hand_13"/>
    <property type="match status" value="1"/>
</dbReference>
<keyword evidence="1" id="KW-0479">Metal-binding</keyword>
<dbReference type="PANTHER" id="PTHR14095:SF0">
    <property type="entry name" value="MIP22305P"/>
    <property type="match status" value="1"/>
</dbReference>
<evidence type="ECO:0000313" key="7">
    <source>
        <dbReference type="Proteomes" id="UP000655225"/>
    </source>
</evidence>
<evidence type="ECO:0000259" key="5">
    <source>
        <dbReference type="PROSITE" id="PS50222"/>
    </source>
</evidence>
<reference evidence="6 7" key="1">
    <citation type="submission" date="2020-04" db="EMBL/GenBank/DDBJ databases">
        <title>Plant Genome Project.</title>
        <authorList>
            <person name="Zhang R.-G."/>
        </authorList>
    </citation>
    <scope>NUCLEOTIDE SEQUENCE [LARGE SCALE GENOMIC DNA]</scope>
    <source>
        <strain evidence="6">YNK0</strain>
        <tissue evidence="6">Leaf</tissue>
    </source>
</reference>
<dbReference type="CDD" id="cd21504">
    <property type="entry name" value="PPP2R3A_B-like"/>
    <property type="match status" value="1"/>
</dbReference>
<gene>
    <name evidence="6" type="ORF">HHK36_012883</name>
</gene>
<sequence length="773" mass="88503">MPMQEDVSTEGEDLSITTYNEWNPTSTIDMIYFTTYNEWNLTSTIDMIHLSSPPPPPPSPASPLVTDKGSHVELSNQLDEDEPILEITQGVDCSNLETTVEDAPINSVELIVRSDSPIDGLVSSGWDVDPPVDTLSKLVSTFRDEHAYMIAQSPVSHPMITHKRDDIEVRKPQRYCLATIIDTNISAEPKTVKTALKHPKWLHAMQEELSTLEANKTWDLNSAVMDMELGCDVSSLDPELLQLPELSPLALKSNPHFAEELFDQWLSLPDTGRLVKSLLDDAKGGTPLNVPGNSTSANAAAINSLPSMFPAGSAPPLSPRSTSGSPRIMKQRAGPSSLSSPLKLVCEPAREVIPQFYFENGRPPPNELKEQCLSRIDHLFYGHLDGLQVHEFKAVTREICKLPSFFSTDIFRKIDVNCIGIVTRDAFVDYWVNSNMLTMDIATQIFTVLKQPDRKYLTQDDFKPILRELLATHPGLEFLQSTPEFQERYAETVIYRIFYYMNRSGNGHLTLRELKRGNLIAAMQHADEEEDINKVLRYFSYEHFYVIYCKFWELDTDHDFFIDKENLIRYGNHALTYRIVDRIFSQVPRKFTSKVEGKMGYEDFVYFILSEEDKSSEPSLEYWFKCIDLDGNGVLTLNEMQFFYEEQLHRMECMAQEPVLFEDILCQMVDMIGPERESYFTLRDLKGCRLSGNVFNILFNLNKFMAFETRDPFLIRQPFDVVVGWKQEREDPTLTEWDRFAHREYIRLSMEEDGEDASNGSADVWDESLEAPF</sequence>
<comment type="caution">
    <text evidence="6">The sequence shown here is derived from an EMBL/GenBank/DDBJ whole genome shotgun (WGS) entry which is preliminary data.</text>
</comment>
<dbReference type="GO" id="GO:0005509">
    <property type="term" value="F:calcium ion binding"/>
    <property type="evidence" value="ECO:0007669"/>
    <property type="project" value="InterPro"/>
</dbReference>